<dbReference type="OrthoDB" id="3056352at2759"/>
<dbReference type="EMBL" id="MU155277">
    <property type="protein sequence ID" value="KAF9476933.1"/>
    <property type="molecule type" value="Genomic_DNA"/>
</dbReference>
<organism evidence="1 2">
    <name type="scientific">Pholiota conissans</name>
    <dbReference type="NCBI Taxonomy" id="109636"/>
    <lineage>
        <taxon>Eukaryota</taxon>
        <taxon>Fungi</taxon>
        <taxon>Dikarya</taxon>
        <taxon>Basidiomycota</taxon>
        <taxon>Agaricomycotina</taxon>
        <taxon>Agaricomycetes</taxon>
        <taxon>Agaricomycetidae</taxon>
        <taxon>Agaricales</taxon>
        <taxon>Agaricineae</taxon>
        <taxon>Strophariaceae</taxon>
        <taxon>Pholiota</taxon>
    </lineage>
</organism>
<protein>
    <submittedName>
        <fullName evidence="1">Uncharacterized protein</fullName>
    </submittedName>
</protein>
<proteinExistence type="predicted"/>
<dbReference type="AlphaFoldDB" id="A0A9P6CYS9"/>
<gene>
    <name evidence="1" type="ORF">BDN70DRAFT_934638</name>
</gene>
<name>A0A9P6CYS9_9AGAR</name>
<evidence type="ECO:0000313" key="2">
    <source>
        <dbReference type="Proteomes" id="UP000807469"/>
    </source>
</evidence>
<accession>A0A9P6CYS9</accession>
<comment type="caution">
    <text evidence="1">The sequence shown here is derived from an EMBL/GenBank/DDBJ whole genome shotgun (WGS) entry which is preliminary data.</text>
</comment>
<dbReference type="Proteomes" id="UP000807469">
    <property type="component" value="Unassembled WGS sequence"/>
</dbReference>
<reference evidence="1" key="1">
    <citation type="submission" date="2020-11" db="EMBL/GenBank/DDBJ databases">
        <authorList>
            <consortium name="DOE Joint Genome Institute"/>
            <person name="Ahrendt S."/>
            <person name="Riley R."/>
            <person name="Andreopoulos W."/>
            <person name="Labutti K."/>
            <person name="Pangilinan J."/>
            <person name="Ruiz-Duenas F.J."/>
            <person name="Barrasa J.M."/>
            <person name="Sanchez-Garcia M."/>
            <person name="Camarero S."/>
            <person name="Miyauchi S."/>
            <person name="Serrano A."/>
            <person name="Linde D."/>
            <person name="Babiker R."/>
            <person name="Drula E."/>
            <person name="Ayuso-Fernandez I."/>
            <person name="Pacheco R."/>
            <person name="Padilla G."/>
            <person name="Ferreira P."/>
            <person name="Barriuso J."/>
            <person name="Kellner H."/>
            <person name="Castanera R."/>
            <person name="Alfaro M."/>
            <person name="Ramirez L."/>
            <person name="Pisabarro A.G."/>
            <person name="Kuo A."/>
            <person name="Tritt A."/>
            <person name="Lipzen A."/>
            <person name="He G."/>
            <person name="Yan M."/>
            <person name="Ng V."/>
            <person name="Cullen D."/>
            <person name="Martin F."/>
            <person name="Rosso M.-N."/>
            <person name="Henrissat B."/>
            <person name="Hibbett D."/>
            <person name="Martinez A.T."/>
            <person name="Grigoriev I.V."/>
        </authorList>
    </citation>
    <scope>NUCLEOTIDE SEQUENCE</scope>
    <source>
        <strain evidence="1">CIRM-BRFM 674</strain>
    </source>
</reference>
<sequence>MTSAERRMLRIQDAMAHVTVREHDVCSLATNIGWDDGELRIICCLSDPSVDKHSATDTVSDGASAFSFKNLVVYLTRNWNSSNDSKDDREVAVPTLPAIEKPEYVGAVDALKYFETLNGSRKTKWMTCNKKAAYRVEHSSLSIIDEWIAEGKMHTEAPTANPHNRGLTGEYPLYQDNVECILNIRCKKGLSEGNPDEFTLILHARVPPTTGFLMYHRHSLTVVIDQYITGVQ</sequence>
<evidence type="ECO:0000313" key="1">
    <source>
        <dbReference type="EMBL" id="KAF9476933.1"/>
    </source>
</evidence>
<keyword evidence="2" id="KW-1185">Reference proteome</keyword>